<dbReference type="Proteomes" id="UP001292079">
    <property type="component" value="Unassembled WGS sequence"/>
</dbReference>
<reference evidence="1" key="1">
    <citation type="submission" date="2022-04" db="EMBL/GenBank/DDBJ databases">
        <authorList>
            <person name="Xu L."/>
            <person name="Lv Z."/>
        </authorList>
    </citation>
    <scope>NUCLEOTIDE SEQUENCE</scope>
    <source>
        <strain evidence="1">LV_2022a</strain>
    </source>
</reference>
<organism evidence="1 2">
    <name type="scientific">Schistosoma mekongi</name>
    <name type="common">Parasitic worm</name>
    <dbReference type="NCBI Taxonomy" id="38744"/>
    <lineage>
        <taxon>Eukaryota</taxon>
        <taxon>Metazoa</taxon>
        <taxon>Spiralia</taxon>
        <taxon>Lophotrochozoa</taxon>
        <taxon>Platyhelminthes</taxon>
        <taxon>Trematoda</taxon>
        <taxon>Digenea</taxon>
        <taxon>Strigeidida</taxon>
        <taxon>Schistosomatoidea</taxon>
        <taxon>Schistosomatidae</taxon>
        <taxon>Schistosoma</taxon>
    </lineage>
</organism>
<dbReference type="AlphaFoldDB" id="A0AAE2D810"/>
<sequence length="635" mass="72779">MDTYGTVEMLWKYYLRIMETDDKRTASVILMDFFNMLPLRDVTRVSSTLTEIRNNLDDVIPNTNPLASFVCKVKQLQLMFMKIPIVLRKRIKSILLEGLEASLEMSNSLLCIFTLCLCLLELSALRNCDRSDLESEDIWTTIQMLNSSILPKLCEKIKQQRTNLPSLLSWSYCMLEFSYYACTEWIYNQGCKPSPSFGIHNSVVFDKIILNHPTVPVIMRHVLYAQIRNKPYLTPSTSRTLLDLMFSSAICSNAGILESCKYQKTYDSYDCSLEFDEPPVKPIKVERKINTLPTDSPHKLPPNFQDNLQTCSFENILLNLSALKQLWTSDLQDSLLEPLVFTLRQSPFILKRLRSCLVNNRKPDKTNVQSYEQIYTILLQLWFQAATNRILLKNFPQSYIWLCGFTCPMYEVMSINGFHNAVLWTGRFLTAYENLFRISIVNSPHWYLQMITDAVIAIIDRSGKDSEQEMSSDELNEVLCSCMAAIVRPFHALRIEDQKVYDEMSRAIKVPLESIVSHLSGCSVTTESVNTNPKAKKAKTKLANTPTITSRLKDFIVHHLILPMIRSCDKWALGQARMGIKPRCAKALLNQLITVAEVQNSDLESFYIAQKSDIFRPSAVGGLHVAEKLSLKRKR</sequence>
<name>A0AAE2D810_SCHME</name>
<dbReference type="EMBL" id="JALJAT010000001">
    <property type="protein sequence ID" value="KAK4474522.1"/>
    <property type="molecule type" value="Genomic_DNA"/>
</dbReference>
<keyword evidence="2" id="KW-1185">Reference proteome</keyword>
<comment type="caution">
    <text evidence="1">The sequence shown here is derived from an EMBL/GenBank/DDBJ whole genome shotgun (WGS) entry which is preliminary data.</text>
</comment>
<evidence type="ECO:0000313" key="1">
    <source>
        <dbReference type="EMBL" id="KAK4474522.1"/>
    </source>
</evidence>
<protein>
    <submittedName>
        <fullName evidence="1">Uncharacterized protein</fullName>
    </submittedName>
</protein>
<gene>
    <name evidence="1" type="ORF">MN116_001669</name>
</gene>
<reference evidence="1" key="2">
    <citation type="journal article" date="2023" name="Infect Dis Poverty">
        <title>Chromosome-scale genome of the human blood fluke Schistosoma mekongi and its implications for public health.</title>
        <authorList>
            <person name="Zhou M."/>
            <person name="Xu L."/>
            <person name="Xu D."/>
            <person name="Chen W."/>
            <person name="Khan J."/>
            <person name="Hu Y."/>
            <person name="Huang H."/>
            <person name="Wei H."/>
            <person name="Zhang Y."/>
            <person name="Chusongsang P."/>
            <person name="Tanasarnprasert K."/>
            <person name="Hu X."/>
            <person name="Limpanont Y."/>
            <person name="Lv Z."/>
        </authorList>
    </citation>
    <scope>NUCLEOTIDE SEQUENCE</scope>
    <source>
        <strain evidence="1">LV_2022a</strain>
    </source>
</reference>
<proteinExistence type="predicted"/>
<evidence type="ECO:0000313" key="2">
    <source>
        <dbReference type="Proteomes" id="UP001292079"/>
    </source>
</evidence>
<accession>A0AAE2D810</accession>